<dbReference type="SUPFAM" id="SSF50998">
    <property type="entry name" value="Quinoprotein alcohol dehydrogenase-like"/>
    <property type="match status" value="1"/>
</dbReference>
<dbReference type="Gene3D" id="2.130.10.10">
    <property type="entry name" value="YVTN repeat-like/Quinoprotein amine dehydrogenase"/>
    <property type="match status" value="2"/>
</dbReference>
<accession>T0RPU9</accession>
<evidence type="ECO:0000313" key="7">
    <source>
        <dbReference type="Proteomes" id="UP000030762"/>
    </source>
</evidence>
<name>T0RPU9_SAPDV</name>
<dbReference type="PROSITE" id="PS50892">
    <property type="entry name" value="V_SNARE"/>
    <property type="match status" value="1"/>
</dbReference>
<evidence type="ECO:0000313" key="6">
    <source>
        <dbReference type="EMBL" id="EQC34503.1"/>
    </source>
</evidence>
<evidence type="ECO:0000259" key="5">
    <source>
        <dbReference type="PROSITE" id="PS50892"/>
    </source>
</evidence>
<dbReference type="EMBL" id="JH767154">
    <property type="protein sequence ID" value="EQC34503.1"/>
    <property type="molecule type" value="Genomic_DNA"/>
</dbReference>
<dbReference type="CDD" id="cd15873">
    <property type="entry name" value="R-SNARE_STXBP5_6"/>
    <property type="match status" value="1"/>
</dbReference>
<proteinExistence type="predicted"/>
<dbReference type="GO" id="GO:0005737">
    <property type="term" value="C:cytoplasm"/>
    <property type="evidence" value="ECO:0007669"/>
    <property type="project" value="UniProtKB-SubCell"/>
</dbReference>
<evidence type="ECO:0000256" key="1">
    <source>
        <dbReference type="ARBA" id="ARBA00004496"/>
    </source>
</evidence>
<dbReference type="InterPro" id="IPR001680">
    <property type="entry name" value="WD40_rpt"/>
</dbReference>
<dbReference type="AlphaFoldDB" id="T0RPU9"/>
<dbReference type="GO" id="GO:0019905">
    <property type="term" value="F:syntaxin binding"/>
    <property type="evidence" value="ECO:0007669"/>
    <property type="project" value="TreeGrafter"/>
</dbReference>
<dbReference type="SUPFAM" id="SSF58038">
    <property type="entry name" value="SNARE fusion complex"/>
    <property type="match status" value="1"/>
</dbReference>
<dbReference type="SMART" id="SM00320">
    <property type="entry name" value="WD40"/>
    <property type="match status" value="3"/>
</dbReference>
<evidence type="ECO:0000256" key="4">
    <source>
        <dbReference type="SAM" id="MobiDB-lite"/>
    </source>
</evidence>
<dbReference type="GO" id="GO:0045159">
    <property type="term" value="F:myosin II binding"/>
    <property type="evidence" value="ECO:0007669"/>
    <property type="project" value="TreeGrafter"/>
</dbReference>
<dbReference type="InterPro" id="IPR042855">
    <property type="entry name" value="V_SNARE_CC"/>
</dbReference>
<protein>
    <recommendedName>
        <fullName evidence="5">V-SNARE coiled-coil homology domain-containing protein</fullName>
    </recommendedName>
</protein>
<dbReference type="RefSeq" id="XP_008611909.1">
    <property type="nucleotide sequence ID" value="XM_008613687.1"/>
</dbReference>
<dbReference type="GO" id="GO:0005886">
    <property type="term" value="C:plasma membrane"/>
    <property type="evidence" value="ECO:0007669"/>
    <property type="project" value="TreeGrafter"/>
</dbReference>
<dbReference type="InterPro" id="IPR011047">
    <property type="entry name" value="Quinoprotein_ADH-like_sf"/>
</dbReference>
<gene>
    <name evidence="6" type="ORF">SDRG_07831</name>
</gene>
<dbReference type="OMA" id="WHSSGKR"/>
<reference evidence="6 7" key="1">
    <citation type="submission" date="2012-04" db="EMBL/GenBank/DDBJ databases">
        <title>The Genome Sequence of Saprolegnia declina VS20.</title>
        <authorList>
            <consortium name="The Broad Institute Genome Sequencing Platform"/>
            <person name="Russ C."/>
            <person name="Nusbaum C."/>
            <person name="Tyler B."/>
            <person name="van West P."/>
            <person name="Dieguez-Uribeondo J."/>
            <person name="de Bruijn I."/>
            <person name="Tripathy S."/>
            <person name="Jiang R."/>
            <person name="Young S.K."/>
            <person name="Zeng Q."/>
            <person name="Gargeya S."/>
            <person name="Fitzgerald M."/>
            <person name="Haas B."/>
            <person name="Abouelleil A."/>
            <person name="Alvarado L."/>
            <person name="Arachchi H.M."/>
            <person name="Berlin A."/>
            <person name="Chapman S.B."/>
            <person name="Goldberg J."/>
            <person name="Griggs A."/>
            <person name="Gujja S."/>
            <person name="Hansen M."/>
            <person name="Howarth C."/>
            <person name="Imamovic A."/>
            <person name="Larimer J."/>
            <person name="McCowen C."/>
            <person name="Montmayeur A."/>
            <person name="Murphy C."/>
            <person name="Neiman D."/>
            <person name="Pearson M."/>
            <person name="Priest M."/>
            <person name="Roberts A."/>
            <person name="Saif S."/>
            <person name="Shea T."/>
            <person name="Sisk P."/>
            <person name="Sykes S."/>
            <person name="Wortman J."/>
            <person name="Nusbaum C."/>
            <person name="Birren B."/>
        </authorList>
    </citation>
    <scope>NUCLEOTIDE SEQUENCE [LARGE SCALE GENOMIC DNA]</scope>
    <source>
        <strain evidence="6 7">VS20</strain>
    </source>
</reference>
<keyword evidence="7" id="KW-1185">Reference proteome</keyword>
<keyword evidence="3" id="KW-0175">Coiled coil</keyword>
<dbReference type="GO" id="GO:0005096">
    <property type="term" value="F:GTPase activator activity"/>
    <property type="evidence" value="ECO:0007669"/>
    <property type="project" value="TreeGrafter"/>
</dbReference>
<sequence length="1115" mass="119355">MGNQQGSPRKSKRSSLQGVLNLVQGKVDEAIEDHSRLAPDMFAVSLAGHHGLPAQPSLTCYLAAHELLVVAAGYQQIKLYGEDGLEMFVSCIANEATATAGASTSFLQPTANGRLVLVSSDSGVQVVSLEQLQSGASPLIASLSPSWKMCRITALETIKSHKAAPFFFLALDDGSIQVVQEETCAFATYAIQAAQLGLGGDDVAVSAMASNPSDANQLLLAYEGAHETSVFLWDLAKKKVLHKATVPPAHGSVQSLAWHASGKRFAAGFQDGSFGVFRTDKQQSAFFPTTTAAPLTRLAWAATDANSAGLLMCAWTPSSPSVQIYAAPRDISAKDALSAMTKHASFPWRITSLPTSSRVMDVVLTSHLTPSASCAPFTCIALVGDPMGGVLPRIELLPVPCTVVQPLTPKEELVWIEMDVLPLPLPSSSVQTPTVAAWHIVDLGGVNGSLRDDLFSTCEAKAEPSSLNGWSSPLRGGSIEHVTPQLSPDACAQLHATDVHRASLVVTAHFDASTSVVRFWELLPRHDGIGAGILTLLHTLDLAPLELTFKQVTAVHFCPTSRLLLVGMESGEVAVFSFQEGFQLAFTLHVHSSAIEHMVVSASLGYLATSDAFGVVAIVHLDSQEYKLAVFDISTEEAVSVNALLLHERLLFVGRGNSCVELYDLVSADLLTRCHVSDGPADAIAHLLLLHEDGAPVHPVALESRAESESHDELKKTETERKVAGILQRYAAPPTRMPIERHEGVHVTLAPGPLGLFLDDETQDRVLVKAFVDDAPNAALLRQHGVTAMSSLVAINGADVSQLRKDDVVQLLSSLSAETKLLTFAPPPEAEAPYLLCAKGRSLAIFKAVAPESTQSAATSPSPMPTLAVDVEASVELRSTIASLAIVSLPIDGRLDHGILALDDSGYVYMLAAPSLRVIWSASLPSMVQTGYAFDYVHVGVAASSAEIILCTSSGDVARFSVLQNELASELSMLQWTTTKVRVTSDKPVQQPTVAEPPLERRNSSSIFKVFSSSSTDVDLNKVFVVPPKDQSERERLMGDRSPAPQATGATKDIKGGMSATMGALNEATQNLHLRGEKLSDLGEKTEQLKRHADEFYQTMRAFNEREAKKKWYQI</sequence>
<dbReference type="InParanoid" id="T0RPU9"/>
<dbReference type="Proteomes" id="UP000030762">
    <property type="component" value="Unassembled WGS sequence"/>
</dbReference>
<dbReference type="GO" id="GO:0006893">
    <property type="term" value="P:Golgi to plasma membrane transport"/>
    <property type="evidence" value="ECO:0007669"/>
    <property type="project" value="TreeGrafter"/>
</dbReference>
<feature type="domain" description="V-SNARE coiled-coil homology" evidence="5">
    <location>
        <begin position="1050"/>
        <end position="1114"/>
    </location>
</feature>
<feature type="compositionally biased region" description="Basic and acidic residues" evidence="4">
    <location>
        <begin position="1030"/>
        <end position="1039"/>
    </location>
</feature>
<feature type="region of interest" description="Disordered" evidence="4">
    <location>
        <begin position="1029"/>
        <end position="1054"/>
    </location>
</feature>
<dbReference type="eggNOG" id="KOG1983">
    <property type="taxonomic scope" value="Eukaryota"/>
</dbReference>
<dbReference type="GO" id="GO:0006887">
    <property type="term" value="P:exocytosis"/>
    <property type="evidence" value="ECO:0007669"/>
    <property type="project" value="TreeGrafter"/>
</dbReference>
<dbReference type="Gene3D" id="1.20.5.110">
    <property type="match status" value="1"/>
</dbReference>
<dbReference type="VEuPathDB" id="FungiDB:SDRG_07831"/>
<dbReference type="GeneID" id="19948558"/>
<evidence type="ECO:0000256" key="2">
    <source>
        <dbReference type="ARBA" id="ARBA00022490"/>
    </source>
</evidence>
<dbReference type="OrthoDB" id="19944at2759"/>
<comment type="subcellular location">
    <subcellularLocation>
        <location evidence="1">Cytoplasm</location>
    </subcellularLocation>
</comment>
<dbReference type="InterPro" id="IPR015943">
    <property type="entry name" value="WD40/YVTN_repeat-like_dom_sf"/>
</dbReference>
<organism evidence="6 7">
    <name type="scientific">Saprolegnia diclina (strain VS20)</name>
    <dbReference type="NCBI Taxonomy" id="1156394"/>
    <lineage>
        <taxon>Eukaryota</taxon>
        <taxon>Sar</taxon>
        <taxon>Stramenopiles</taxon>
        <taxon>Oomycota</taxon>
        <taxon>Saprolegniomycetes</taxon>
        <taxon>Saprolegniales</taxon>
        <taxon>Saprolegniaceae</taxon>
        <taxon>Saprolegnia</taxon>
    </lineage>
</organism>
<evidence type="ECO:0000256" key="3">
    <source>
        <dbReference type="PROSITE-ProRule" id="PRU00290"/>
    </source>
</evidence>
<keyword evidence="2" id="KW-0963">Cytoplasm</keyword>
<dbReference type="STRING" id="1156394.T0RPU9"/>
<dbReference type="PANTHER" id="PTHR10241">
    <property type="entry name" value="LETHAL 2 GIANT LARVAE PROTEIN"/>
    <property type="match status" value="1"/>
</dbReference>
<dbReference type="PANTHER" id="PTHR10241:SF25">
    <property type="entry name" value="TOMOSYN, ISOFORM C"/>
    <property type="match status" value="1"/>
</dbReference>